<feature type="region of interest" description="Disordered" evidence="1">
    <location>
        <begin position="98"/>
        <end position="123"/>
    </location>
</feature>
<reference evidence="2 3" key="1">
    <citation type="journal article" date="2010" name="Proc. Natl. Acad. Sci. U.S.A.">
        <title>Insights into evolution of multicellular fungi from the assembled chromosomes of the mushroom Coprinopsis cinerea (Coprinus cinereus).</title>
        <authorList>
            <person name="Stajich J.E."/>
            <person name="Wilke S.K."/>
            <person name="Ahren D."/>
            <person name="Au C.H."/>
            <person name="Birren B.W."/>
            <person name="Borodovsky M."/>
            <person name="Burns C."/>
            <person name="Canback B."/>
            <person name="Casselton L.A."/>
            <person name="Cheng C.K."/>
            <person name="Deng J."/>
            <person name="Dietrich F.S."/>
            <person name="Fargo D.C."/>
            <person name="Farman M.L."/>
            <person name="Gathman A.C."/>
            <person name="Goldberg J."/>
            <person name="Guigo R."/>
            <person name="Hoegger P.J."/>
            <person name="Hooker J.B."/>
            <person name="Huggins A."/>
            <person name="James T.Y."/>
            <person name="Kamada T."/>
            <person name="Kilaru S."/>
            <person name="Kodira C."/>
            <person name="Kues U."/>
            <person name="Kupfer D."/>
            <person name="Kwan H.S."/>
            <person name="Lomsadze A."/>
            <person name="Li W."/>
            <person name="Lilly W.W."/>
            <person name="Ma L.J."/>
            <person name="Mackey A.J."/>
            <person name="Manning G."/>
            <person name="Martin F."/>
            <person name="Muraguchi H."/>
            <person name="Natvig D.O."/>
            <person name="Palmerini H."/>
            <person name="Ramesh M.A."/>
            <person name="Rehmeyer C.J."/>
            <person name="Roe B.A."/>
            <person name="Shenoy N."/>
            <person name="Stanke M."/>
            <person name="Ter-Hovhannisyan V."/>
            <person name="Tunlid A."/>
            <person name="Velagapudi R."/>
            <person name="Vision T.J."/>
            <person name="Zeng Q."/>
            <person name="Zolan M.E."/>
            <person name="Pukkila P.J."/>
        </authorList>
    </citation>
    <scope>NUCLEOTIDE SEQUENCE [LARGE SCALE GENOMIC DNA]</scope>
    <source>
        <strain evidence="3">Okayama-7 / 130 / ATCC MYA-4618 / FGSC 9003</strain>
    </source>
</reference>
<dbReference type="Proteomes" id="UP000001861">
    <property type="component" value="Unassembled WGS sequence"/>
</dbReference>
<dbReference type="RefSeq" id="XP_001833737.1">
    <property type="nucleotide sequence ID" value="XM_001833685.2"/>
</dbReference>
<dbReference type="VEuPathDB" id="FungiDB:CC1G_11522"/>
<proteinExistence type="predicted"/>
<dbReference type="AlphaFoldDB" id="A8NHC6"/>
<accession>A8NHC6</accession>
<evidence type="ECO:0000313" key="2">
    <source>
        <dbReference type="EMBL" id="EAU88099.1"/>
    </source>
</evidence>
<dbReference type="InParanoid" id="A8NHC6"/>
<sequence>MTIVILLFAFARPRTEIDYTHDLRIYDTEQMGTKRSPFTFVYNHTLGGYMLRGLDRHNRLPVSDSMVSIQISPSQPRIFGDEKDEDKNRVMKVVLTPPTPAKKEKMRPVSSFVRTEPFRMGRG</sequence>
<dbReference type="KEGG" id="cci:CC1G_11522"/>
<dbReference type="OrthoDB" id="3068069at2759"/>
<gene>
    <name evidence="2" type="ORF">CC1G_11522</name>
</gene>
<evidence type="ECO:0000313" key="3">
    <source>
        <dbReference type="Proteomes" id="UP000001861"/>
    </source>
</evidence>
<evidence type="ECO:0000256" key="1">
    <source>
        <dbReference type="SAM" id="MobiDB-lite"/>
    </source>
</evidence>
<comment type="caution">
    <text evidence="2">The sequence shown here is derived from an EMBL/GenBank/DDBJ whole genome shotgun (WGS) entry which is preliminary data.</text>
</comment>
<organism evidence="2 3">
    <name type="scientific">Coprinopsis cinerea (strain Okayama-7 / 130 / ATCC MYA-4618 / FGSC 9003)</name>
    <name type="common">Inky cap fungus</name>
    <name type="synonym">Hormographiella aspergillata</name>
    <dbReference type="NCBI Taxonomy" id="240176"/>
    <lineage>
        <taxon>Eukaryota</taxon>
        <taxon>Fungi</taxon>
        <taxon>Dikarya</taxon>
        <taxon>Basidiomycota</taxon>
        <taxon>Agaricomycotina</taxon>
        <taxon>Agaricomycetes</taxon>
        <taxon>Agaricomycetidae</taxon>
        <taxon>Agaricales</taxon>
        <taxon>Agaricineae</taxon>
        <taxon>Psathyrellaceae</taxon>
        <taxon>Coprinopsis</taxon>
    </lineage>
</organism>
<protein>
    <submittedName>
        <fullName evidence="2">Uncharacterized protein</fullName>
    </submittedName>
</protein>
<name>A8NHC6_COPC7</name>
<dbReference type="GeneID" id="6010237"/>
<keyword evidence="3" id="KW-1185">Reference proteome</keyword>
<dbReference type="EMBL" id="AACS02000002">
    <property type="protein sequence ID" value="EAU88099.1"/>
    <property type="molecule type" value="Genomic_DNA"/>
</dbReference>